<name>A0ABY4J2Q6_9MICO</name>
<gene>
    <name evidence="2" type="ORF">KV397_15705</name>
</gene>
<evidence type="ECO:0000313" key="3">
    <source>
        <dbReference type="Proteomes" id="UP000830631"/>
    </source>
</evidence>
<keyword evidence="1" id="KW-0812">Transmembrane</keyword>
<keyword evidence="3" id="KW-1185">Reference proteome</keyword>
<dbReference type="EMBL" id="CP078078">
    <property type="protein sequence ID" value="UPL19104.1"/>
    <property type="molecule type" value="Genomic_DNA"/>
</dbReference>
<evidence type="ECO:0000313" key="2">
    <source>
        <dbReference type="EMBL" id="UPL19104.1"/>
    </source>
</evidence>
<dbReference type="Proteomes" id="UP000830631">
    <property type="component" value="Chromosome"/>
</dbReference>
<sequence length="52" mass="5780">MFGENVLLFILFWAAVFLSGILISWLVIYSAVRAALSSHRQAMARDGRPGQV</sequence>
<feature type="transmembrane region" description="Helical" evidence="1">
    <location>
        <begin position="6"/>
        <end position="32"/>
    </location>
</feature>
<accession>A0ABY4J2Q6</accession>
<keyword evidence="1" id="KW-1133">Transmembrane helix</keyword>
<proteinExistence type="predicted"/>
<keyword evidence="1" id="KW-0472">Membrane</keyword>
<protein>
    <submittedName>
        <fullName evidence="2">Uncharacterized protein</fullName>
    </submittedName>
</protein>
<reference evidence="2 3" key="1">
    <citation type="submission" date="2021-06" db="EMBL/GenBank/DDBJ databases">
        <title>Genome-based taxonomic framework of Microbacterium strains isolated from marine environment, the description of four new species and reclassification of four preexisting species.</title>
        <authorList>
            <person name="Lee S.D."/>
            <person name="Kim S.-M."/>
            <person name="Byeon Y.-S."/>
            <person name="Yang H.L."/>
            <person name="Kim I.S."/>
        </authorList>
    </citation>
    <scope>NUCLEOTIDE SEQUENCE [LARGE SCALE GENOMIC DNA]</scope>
    <source>
        <strain evidence="2 3">KSW4-10</strain>
    </source>
</reference>
<dbReference type="RefSeq" id="WP_153243347.1">
    <property type="nucleotide sequence ID" value="NZ_CP078078.1"/>
</dbReference>
<evidence type="ECO:0000256" key="1">
    <source>
        <dbReference type="SAM" id="Phobius"/>
    </source>
</evidence>
<organism evidence="2 3">
    <name type="scientific">Microbacterium aurugineum</name>
    <dbReference type="NCBI Taxonomy" id="2851642"/>
    <lineage>
        <taxon>Bacteria</taxon>
        <taxon>Bacillati</taxon>
        <taxon>Actinomycetota</taxon>
        <taxon>Actinomycetes</taxon>
        <taxon>Micrococcales</taxon>
        <taxon>Microbacteriaceae</taxon>
        <taxon>Microbacterium</taxon>
    </lineage>
</organism>